<gene>
    <name evidence="3" type="ORF">DFR67_1281</name>
</gene>
<dbReference type="CDD" id="cd06259">
    <property type="entry name" value="YdcF-like"/>
    <property type="match status" value="1"/>
</dbReference>
<dbReference type="Proteomes" id="UP000247591">
    <property type="component" value="Unassembled WGS sequence"/>
</dbReference>
<sequence length="317" mass="34878">ICLKRGQIGKILVVSFCPWAMVRIILHTPPKKRAQHTRLARAAMVPMVIVAVVTASRPFSMELHGLWYGYFAQRPLVHPDWQYTACAVFSTRYVKACLCSTIAQVGLSYQSVRSFVMSDIIHARVLLLFGASMVAVQFVIASAATWIYVMAFDREFAVPEAPAAPMALVLGSKVSGGEPGSYVRGRLDSTLRLYQEGRVQQILNSGNGHESAGDEPQVMRSYLQQRGVPASAIIDDPEGFDTAASCRRAHDVYGVEEVVIVTQDFHLGRAIALCRDVGIDAHGVYADCDCVMWTLARNHLREAVLARPRALLTSLTN</sequence>
<proteinExistence type="predicted"/>
<evidence type="ECO:0000256" key="1">
    <source>
        <dbReference type="SAM" id="Phobius"/>
    </source>
</evidence>
<feature type="transmembrane region" description="Helical" evidence="1">
    <location>
        <begin position="125"/>
        <end position="149"/>
    </location>
</feature>
<dbReference type="GO" id="GO:0005886">
    <property type="term" value="C:plasma membrane"/>
    <property type="evidence" value="ECO:0007669"/>
    <property type="project" value="TreeGrafter"/>
</dbReference>
<dbReference type="AlphaFoldDB" id="A0A318RA90"/>
<dbReference type="InterPro" id="IPR003848">
    <property type="entry name" value="DUF218"/>
</dbReference>
<comment type="caution">
    <text evidence="3">The sequence shown here is derived from an EMBL/GenBank/DDBJ whole genome shotgun (WGS) entry which is preliminary data.</text>
</comment>
<organism evidence="3 4">
    <name type="scientific">Williamsia limnetica</name>
    <dbReference type="NCBI Taxonomy" id="882452"/>
    <lineage>
        <taxon>Bacteria</taxon>
        <taxon>Bacillati</taxon>
        <taxon>Actinomycetota</taxon>
        <taxon>Actinomycetes</taxon>
        <taxon>Mycobacteriales</taxon>
        <taxon>Nocardiaceae</taxon>
        <taxon>Williamsia</taxon>
    </lineage>
</organism>
<name>A0A318RA90_WILLI</name>
<evidence type="ECO:0000259" key="2">
    <source>
        <dbReference type="Pfam" id="PF02698"/>
    </source>
</evidence>
<keyword evidence="1" id="KW-0812">Transmembrane</keyword>
<dbReference type="Pfam" id="PF02698">
    <property type="entry name" value="DUF218"/>
    <property type="match status" value="1"/>
</dbReference>
<keyword evidence="1" id="KW-0472">Membrane</keyword>
<dbReference type="EMBL" id="QJSP01000028">
    <property type="protein sequence ID" value="PYE11875.1"/>
    <property type="molecule type" value="Genomic_DNA"/>
</dbReference>
<feature type="domain" description="DUF218" evidence="2">
    <location>
        <begin position="167"/>
        <end position="282"/>
    </location>
</feature>
<dbReference type="PANTHER" id="PTHR30336">
    <property type="entry name" value="INNER MEMBRANE PROTEIN, PROBABLE PERMEASE"/>
    <property type="match status" value="1"/>
</dbReference>
<evidence type="ECO:0000313" key="4">
    <source>
        <dbReference type="Proteomes" id="UP000247591"/>
    </source>
</evidence>
<evidence type="ECO:0000313" key="3">
    <source>
        <dbReference type="EMBL" id="PYE11875.1"/>
    </source>
</evidence>
<protein>
    <submittedName>
        <fullName evidence="3">Vancomycin permeability regulator SanA</fullName>
    </submittedName>
</protein>
<accession>A0A318RA90</accession>
<feature type="non-terminal residue" evidence="3">
    <location>
        <position position="1"/>
    </location>
</feature>
<keyword evidence="1" id="KW-1133">Transmembrane helix</keyword>
<reference evidence="3 4" key="1">
    <citation type="submission" date="2018-06" db="EMBL/GenBank/DDBJ databases">
        <title>Genomic Encyclopedia of Type Strains, Phase IV (KMG-IV): sequencing the most valuable type-strain genomes for metagenomic binning, comparative biology and taxonomic classification.</title>
        <authorList>
            <person name="Goeker M."/>
        </authorList>
    </citation>
    <scope>NUCLEOTIDE SEQUENCE [LARGE SCALE GENOMIC DNA]</scope>
    <source>
        <strain evidence="3 4">DSM 45521</strain>
    </source>
</reference>
<keyword evidence="4" id="KW-1185">Reference proteome</keyword>
<dbReference type="PANTHER" id="PTHR30336:SF6">
    <property type="entry name" value="INTEGRAL MEMBRANE PROTEIN"/>
    <property type="match status" value="1"/>
</dbReference>
<dbReference type="InterPro" id="IPR051599">
    <property type="entry name" value="Cell_Envelope_Assoc"/>
</dbReference>